<comment type="caution">
    <text evidence="4">The sequence shown here is derived from an EMBL/GenBank/DDBJ whole genome shotgun (WGS) entry which is preliminary data.</text>
</comment>
<dbReference type="Gene3D" id="1.10.357.10">
    <property type="entry name" value="Tetracycline Repressor, domain 2"/>
    <property type="match status" value="1"/>
</dbReference>
<dbReference type="SUPFAM" id="SSF46689">
    <property type="entry name" value="Homeodomain-like"/>
    <property type="match status" value="1"/>
</dbReference>
<sequence length="208" mass="23111">MTSLGEGEYALLDQSWHDAITPDAARRMLIAAAHAFADKGYHATTTRDIAARAGMSPAAVYIHYRSKEDLLFQISKVGHERSLKVLTAVQDPDPRDRMAKTVAAFARWHAEFRTTARVVQYELGSLSPEHHAVVAELRRKIETHVRQIVEDGVKAGSFETPDQNGTALAVLSLCIDVARWYRPDGKRTPEDIGTLYADLALRMLSKSV</sequence>
<dbReference type="GO" id="GO:0003700">
    <property type="term" value="F:DNA-binding transcription factor activity"/>
    <property type="evidence" value="ECO:0007669"/>
    <property type="project" value="TreeGrafter"/>
</dbReference>
<evidence type="ECO:0000313" key="4">
    <source>
        <dbReference type="EMBL" id="MCS7482827.1"/>
    </source>
</evidence>
<feature type="DNA-binding region" description="H-T-H motif" evidence="2">
    <location>
        <begin position="45"/>
        <end position="64"/>
    </location>
</feature>
<keyword evidence="5" id="KW-1185">Reference proteome</keyword>
<proteinExistence type="predicted"/>
<protein>
    <submittedName>
        <fullName evidence="4">TetR/AcrR family transcriptional regulator</fullName>
    </submittedName>
</protein>
<feature type="domain" description="HTH tetR-type" evidence="3">
    <location>
        <begin position="22"/>
        <end position="82"/>
    </location>
</feature>
<dbReference type="Pfam" id="PF00440">
    <property type="entry name" value="TetR_N"/>
    <property type="match status" value="1"/>
</dbReference>
<dbReference type="InterPro" id="IPR041490">
    <property type="entry name" value="KstR2_TetR_C"/>
</dbReference>
<dbReference type="SUPFAM" id="SSF48498">
    <property type="entry name" value="Tetracyclin repressor-like, C-terminal domain"/>
    <property type="match status" value="1"/>
</dbReference>
<dbReference type="PANTHER" id="PTHR30055:SF200">
    <property type="entry name" value="HTH-TYPE TRANSCRIPTIONAL REPRESSOR BDCR"/>
    <property type="match status" value="1"/>
</dbReference>
<accession>A0A9X2VV90</accession>
<gene>
    <name evidence="4" type="ORF">NZH93_38775</name>
</gene>
<evidence type="ECO:0000313" key="5">
    <source>
        <dbReference type="Proteomes" id="UP001141259"/>
    </source>
</evidence>
<dbReference type="GO" id="GO:0000976">
    <property type="term" value="F:transcription cis-regulatory region binding"/>
    <property type="evidence" value="ECO:0007669"/>
    <property type="project" value="TreeGrafter"/>
</dbReference>
<dbReference type="InterPro" id="IPR050109">
    <property type="entry name" value="HTH-type_TetR-like_transc_reg"/>
</dbReference>
<evidence type="ECO:0000256" key="2">
    <source>
        <dbReference type="PROSITE-ProRule" id="PRU00335"/>
    </source>
</evidence>
<name>A0A9X2VV90_9PSEU</name>
<dbReference type="Proteomes" id="UP001141259">
    <property type="component" value="Unassembled WGS sequence"/>
</dbReference>
<dbReference type="PANTHER" id="PTHR30055">
    <property type="entry name" value="HTH-TYPE TRANSCRIPTIONAL REGULATOR RUTR"/>
    <property type="match status" value="1"/>
</dbReference>
<dbReference type="InterPro" id="IPR001647">
    <property type="entry name" value="HTH_TetR"/>
</dbReference>
<reference evidence="4" key="1">
    <citation type="submission" date="2022-08" db="EMBL/GenBank/DDBJ databases">
        <authorList>
            <person name="Tistechok S."/>
            <person name="Samborskyy M."/>
            <person name="Roman I."/>
        </authorList>
    </citation>
    <scope>NUCLEOTIDE SEQUENCE</scope>
    <source>
        <strain evidence="4">DSM 103496</strain>
    </source>
</reference>
<dbReference type="EMBL" id="JANYMP010000026">
    <property type="protein sequence ID" value="MCS7482827.1"/>
    <property type="molecule type" value="Genomic_DNA"/>
</dbReference>
<dbReference type="InterPro" id="IPR009057">
    <property type="entry name" value="Homeodomain-like_sf"/>
</dbReference>
<organism evidence="4 5">
    <name type="scientific">Umezawaea endophytica</name>
    <dbReference type="NCBI Taxonomy" id="1654476"/>
    <lineage>
        <taxon>Bacteria</taxon>
        <taxon>Bacillati</taxon>
        <taxon>Actinomycetota</taxon>
        <taxon>Actinomycetes</taxon>
        <taxon>Pseudonocardiales</taxon>
        <taxon>Pseudonocardiaceae</taxon>
        <taxon>Umezawaea</taxon>
    </lineage>
</organism>
<evidence type="ECO:0000256" key="1">
    <source>
        <dbReference type="ARBA" id="ARBA00023125"/>
    </source>
</evidence>
<keyword evidence="1 2" id="KW-0238">DNA-binding</keyword>
<dbReference type="RefSeq" id="WP_259628290.1">
    <property type="nucleotide sequence ID" value="NZ_JANYMP010000026.1"/>
</dbReference>
<dbReference type="InterPro" id="IPR036271">
    <property type="entry name" value="Tet_transcr_reg_TetR-rel_C_sf"/>
</dbReference>
<dbReference type="Pfam" id="PF17932">
    <property type="entry name" value="TetR_C_24"/>
    <property type="match status" value="1"/>
</dbReference>
<dbReference type="AlphaFoldDB" id="A0A9X2VV90"/>
<dbReference type="PRINTS" id="PR00455">
    <property type="entry name" value="HTHTETR"/>
</dbReference>
<dbReference type="PROSITE" id="PS50977">
    <property type="entry name" value="HTH_TETR_2"/>
    <property type="match status" value="1"/>
</dbReference>
<evidence type="ECO:0000259" key="3">
    <source>
        <dbReference type="PROSITE" id="PS50977"/>
    </source>
</evidence>